<dbReference type="GO" id="GO:0005886">
    <property type="term" value="C:plasma membrane"/>
    <property type="evidence" value="ECO:0007669"/>
    <property type="project" value="UniProtKB-SubCell"/>
</dbReference>
<evidence type="ECO:0000256" key="5">
    <source>
        <dbReference type="ARBA" id="ARBA00023136"/>
    </source>
</evidence>
<proteinExistence type="predicted"/>
<comment type="subcellular location">
    <subcellularLocation>
        <location evidence="1">Cell membrane</location>
    </subcellularLocation>
</comment>
<comment type="caution">
    <text evidence="8">The sequence shown here is derived from an EMBL/GenBank/DDBJ whole genome shotgun (WGS) entry which is preliminary data.</text>
</comment>
<dbReference type="InterPro" id="IPR001173">
    <property type="entry name" value="Glyco_trans_2-like"/>
</dbReference>
<feature type="transmembrane region" description="Helical" evidence="6">
    <location>
        <begin position="267"/>
        <end position="283"/>
    </location>
</feature>
<organism evidence="8 9">
    <name type="scientific">Sphingomonas gei</name>
    <dbReference type="NCBI Taxonomy" id="1395960"/>
    <lineage>
        <taxon>Bacteria</taxon>
        <taxon>Pseudomonadati</taxon>
        <taxon>Pseudomonadota</taxon>
        <taxon>Alphaproteobacteria</taxon>
        <taxon>Sphingomonadales</taxon>
        <taxon>Sphingomonadaceae</taxon>
        <taxon>Sphingomonas</taxon>
    </lineage>
</organism>
<feature type="transmembrane region" description="Helical" evidence="6">
    <location>
        <begin position="290"/>
        <end position="314"/>
    </location>
</feature>
<dbReference type="Proteomes" id="UP000306147">
    <property type="component" value="Unassembled WGS sequence"/>
</dbReference>
<keyword evidence="9" id="KW-1185">Reference proteome</keyword>
<evidence type="ECO:0000256" key="6">
    <source>
        <dbReference type="SAM" id="Phobius"/>
    </source>
</evidence>
<dbReference type="SUPFAM" id="SSF53448">
    <property type="entry name" value="Nucleotide-diphospho-sugar transferases"/>
    <property type="match status" value="1"/>
</dbReference>
<dbReference type="Pfam" id="PF00535">
    <property type="entry name" value="Glycos_transf_2"/>
    <property type="match status" value="1"/>
</dbReference>
<dbReference type="AlphaFoldDB" id="A0A4S1XDG3"/>
<evidence type="ECO:0000256" key="1">
    <source>
        <dbReference type="ARBA" id="ARBA00004236"/>
    </source>
</evidence>
<keyword evidence="6" id="KW-1133">Transmembrane helix</keyword>
<protein>
    <submittedName>
        <fullName evidence="8">Glycosyltransferase family 2 protein</fullName>
    </submittedName>
</protein>
<reference evidence="8 9" key="1">
    <citation type="submission" date="2019-04" db="EMBL/GenBank/DDBJ databases">
        <title>Sphingomonas psychrotolerans sp. nov., isolated from soil in the Tianshan Mountains, Xinjiang, China.</title>
        <authorList>
            <person name="Luo Y."/>
            <person name="Sheng H."/>
        </authorList>
    </citation>
    <scope>NUCLEOTIDE SEQUENCE [LARGE SCALE GENOMIC DNA]</scope>
    <source>
        <strain evidence="8 9">ZFGT-11</strain>
    </source>
</reference>
<dbReference type="EMBL" id="SRXT01000004">
    <property type="protein sequence ID" value="TGX53500.1"/>
    <property type="molecule type" value="Genomic_DNA"/>
</dbReference>
<dbReference type="OrthoDB" id="8416156at2"/>
<evidence type="ECO:0000259" key="7">
    <source>
        <dbReference type="Pfam" id="PF00535"/>
    </source>
</evidence>
<keyword evidence="3" id="KW-0328">Glycosyltransferase</keyword>
<keyword evidence="4 8" id="KW-0808">Transferase</keyword>
<feature type="domain" description="Glycosyltransferase 2-like" evidence="7">
    <location>
        <begin position="6"/>
        <end position="123"/>
    </location>
</feature>
<accession>A0A4S1XDG3</accession>
<dbReference type="PANTHER" id="PTHR43646:SF2">
    <property type="entry name" value="GLYCOSYLTRANSFERASE 2-LIKE DOMAIN-CONTAINING PROTEIN"/>
    <property type="match status" value="1"/>
</dbReference>
<name>A0A4S1XDG3_9SPHN</name>
<evidence type="ECO:0000313" key="8">
    <source>
        <dbReference type="EMBL" id="TGX53500.1"/>
    </source>
</evidence>
<evidence type="ECO:0000313" key="9">
    <source>
        <dbReference type="Proteomes" id="UP000306147"/>
    </source>
</evidence>
<keyword evidence="6" id="KW-0812">Transmembrane</keyword>
<dbReference type="RefSeq" id="WP_135964006.1">
    <property type="nucleotide sequence ID" value="NZ_SRXT01000004.1"/>
</dbReference>
<sequence>MSGALVVVPTLNEQEHIGALLGQLRADPAALRIVVADGGSTDDTRRIVAEHAAADSRVMLLDNPDRIQSAGINDAVARFGDTARWLVRVDAHCLYPDDYAGGLVATAEAVGAVSVVVPMQTRGVHCFQIACAAAQNSVLGTGGSAHRHVGHGQFVEHGHHALMDIAAFRGAGGYNQAMSHNEDAELDHRLGTIGRIWLEPAHAITYFPRRDMRGLWRQYRGYGKGRAQTIALHRMRPRLRQLIPLAPPLALLLALGSPWLPILAVPALAWALLCLVAGIAIGARQRSRCAMLAGVAAMIMHAAWGTGFLAQWLFGRTPAAIAVRSLPQG</sequence>
<keyword evidence="2" id="KW-1003">Cell membrane</keyword>
<dbReference type="GO" id="GO:0016757">
    <property type="term" value="F:glycosyltransferase activity"/>
    <property type="evidence" value="ECO:0007669"/>
    <property type="project" value="UniProtKB-KW"/>
</dbReference>
<keyword evidence="5 6" id="KW-0472">Membrane</keyword>
<dbReference type="CDD" id="cd02525">
    <property type="entry name" value="Succinoglycan_BP_ExoA"/>
    <property type="match status" value="1"/>
</dbReference>
<evidence type="ECO:0000256" key="2">
    <source>
        <dbReference type="ARBA" id="ARBA00022475"/>
    </source>
</evidence>
<evidence type="ECO:0000256" key="4">
    <source>
        <dbReference type="ARBA" id="ARBA00022679"/>
    </source>
</evidence>
<dbReference type="PANTHER" id="PTHR43646">
    <property type="entry name" value="GLYCOSYLTRANSFERASE"/>
    <property type="match status" value="1"/>
</dbReference>
<dbReference type="Gene3D" id="3.90.550.10">
    <property type="entry name" value="Spore Coat Polysaccharide Biosynthesis Protein SpsA, Chain A"/>
    <property type="match status" value="1"/>
</dbReference>
<gene>
    <name evidence="8" type="ORF">E5A73_11735</name>
</gene>
<dbReference type="InterPro" id="IPR029044">
    <property type="entry name" value="Nucleotide-diphossugar_trans"/>
</dbReference>
<evidence type="ECO:0000256" key="3">
    <source>
        <dbReference type="ARBA" id="ARBA00022676"/>
    </source>
</evidence>